<gene>
    <name evidence="10" type="primary">folK</name>
    <name evidence="10" type="ORF">GCM10022256_17760</name>
</gene>
<dbReference type="NCBIfam" id="TIGR01498">
    <property type="entry name" value="folK"/>
    <property type="match status" value="1"/>
</dbReference>
<name>A0ABP8E1T3_9MICO</name>
<sequence length="199" mass="20839">MSVEPEGRAGSAPSEPVRAVVALGSNLGDRDLTLRRAVGDLDRTAGVSVVGASVPIESVAVTVDGLDESKPPYLNGVAVVSTTLAADDLLTELNRIESDHGRVRLERWGDRTLDLDLIVYGDEVRDTERLTLPHPRAAERSFVLEPWLQVDADAVLPGAGRVDAILRSLGDPVAHVAGAAPLDVPLAESSVAGREGGTA</sequence>
<protein>
    <recommendedName>
        <fullName evidence="3">2-amino-4-hydroxy-6-hydroxymethyldihydropteridine diphosphokinase</fullName>
        <ecNumber evidence="3">2.7.6.3</ecNumber>
    </recommendedName>
</protein>
<accession>A0ABP8E1T3</accession>
<keyword evidence="7" id="KW-0067">ATP-binding</keyword>
<evidence type="ECO:0000256" key="8">
    <source>
        <dbReference type="ARBA" id="ARBA00022909"/>
    </source>
</evidence>
<keyword evidence="5" id="KW-0547">Nucleotide-binding</keyword>
<dbReference type="Gene3D" id="3.30.70.560">
    <property type="entry name" value="7,8-Dihydro-6-hydroxymethylpterin-pyrophosphokinase HPPK"/>
    <property type="match status" value="1"/>
</dbReference>
<evidence type="ECO:0000256" key="2">
    <source>
        <dbReference type="ARBA" id="ARBA00005051"/>
    </source>
</evidence>
<dbReference type="PANTHER" id="PTHR43071">
    <property type="entry name" value="2-AMINO-4-HYDROXY-6-HYDROXYMETHYLDIHYDROPTERIDINE PYROPHOSPHOKINASE"/>
    <property type="match status" value="1"/>
</dbReference>
<evidence type="ECO:0000259" key="9">
    <source>
        <dbReference type="Pfam" id="PF01288"/>
    </source>
</evidence>
<keyword evidence="8" id="KW-0289">Folate biosynthesis</keyword>
<evidence type="ECO:0000256" key="1">
    <source>
        <dbReference type="ARBA" id="ARBA00000198"/>
    </source>
</evidence>
<dbReference type="CDD" id="cd00483">
    <property type="entry name" value="HPPK"/>
    <property type="match status" value="1"/>
</dbReference>
<evidence type="ECO:0000313" key="11">
    <source>
        <dbReference type="Proteomes" id="UP001501594"/>
    </source>
</evidence>
<evidence type="ECO:0000256" key="3">
    <source>
        <dbReference type="ARBA" id="ARBA00013253"/>
    </source>
</evidence>
<comment type="pathway">
    <text evidence="2">Cofactor biosynthesis; tetrahydrofolate biosynthesis; 2-amino-4-hydroxy-6-hydroxymethyl-7,8-dihydropteridine diphosphate from 7,8-dihydroneopterin triphosphate: step 4/4.</text>
</comment>
<evidence type="ECO:0000256" key="6">
    <source>
        <dbReference type="ARBA" id="ARBA00022777"/>
    </source>
</evidence>
<keyword evidence="6" id="KW-0418">Kinase</keyword>
<reference evidence="11" key="1">
    <citation type="journal article" date="2019" name="Int. J. Syst. Evol. Microbiol.">
        <title>The Global Catalogue of Microorganisms (GCM) 10K type strain sequencing project: providing services to taxonomists for standard genome sequencing and annotation.</title>
        <authorList>
            <consortium name="The Broad Institute Genomics Platform"/>
            <consortium name="The Broad Institute Genome Sequencing Center for Infectious Disease"/>
            <person name="Wu L."/>
            <person name="Ma J."/>
        </authorList>
    </citation>
    <scope>NUCLEOTIDE SEQUENCE [LARGE SCALE GENOMIC DNA]</scope>
    <source>
        <strain evidence="11">JCM 17442</strain>
    </source>
</reference>
<evidence type="ECO:0000256" key="7">
    <source>
        <dbReference type="ARBA" id="ARBA00022840"/>
    </source>
</evidence>
<keyword evidence="4" id="KW-0808">Transferase</keyword>
<feature type="domain" description="7,8-dihydro-6-hydroxymethylpterin-pyrophosphokinase" evidence="9">
    <location>
        <begin position="20"/>
        <end position="151"/>
    </location>
</feature>
<dbReference type="InterPro" id="IPR000550">
    <property type="entry name" value="Hppk"/>
</dbReference>
<comment type="caution">
    <text evidence="10">The sequence shown here is derived from an EMBL/GenBank/DDBJ whole genome shotgun (WGS) entry which is preliminary data.</text>
</comment>
<dbReference type="Proteomes" id="UP001501594">
    <property type="component" value="Unassembled WGS sequence"/>
</dbReference>
<evidence type="ECO:0000313" key="10">
    <source>
        <dbReference type="EMBL" id="GAA4266164.1"/>
    </source>
</evidence>
<dbReference type="SUPFAM" id="SSF55083">
    <property type="entry name" value="6-hydroxymethyl-7,8-dihydropterin pyrophosphokinase, HPPK"/>
    <property type="match status" value="1"/>
</dbReference>
<dbReference type="PANTHER" id="PTHR43071:SF1">
    <property type="entry name" value="2-AMINO-4-HYDROXY-6-HYDROXYMETHYLDIHYDROPTERIDINE PYROPHOSPHOKINASE"/>
    <property type="match status" value="1"/>
</dbReference>
<proteinExistence type="predicted"/>
<evidence type="ECO:0000256" key="5">
    <source>
        <dbReference type="ARBA" id="ARBA00022741"/>
    </source>
</evidence>
<dbReference type="EMBL" id="BAABAU010000001">
    <property type="protein sequence ID" value="GAA4266164.1"/>
    <property type="molecule type" value="Genomic_DNA"/>
</dbReference>
<comment type="catalytic activity">
    <reaction evidence="1">
        <text>6-hydroxymethyl-7,8-dihydropterin + ATP = (7,8-dihydropterin-6-yl)methyl diphosphate + AMP + H(+)</text>
        <dbReference type="Rhea" id="RHEA:11412"/>
        <dbReference type="ChEBI" id="CHEBI:15378"/>
        <dbReference type="ChEBI" id="CHEBI:30616"/>
        <dbReference type="ChEBI" id="CHEBI:44841"/>
        <dbReference type="ChEBI" id="CHEBI:72950"/>
        <dbReference type="ChEBI" id="CHEBI:456215"/>
        <dbReference type="EC" id="2.7.6.3"/>
    </reaction>
</comment>
<organism evidence="10 11">
    <name type="scientific">Frondihabitans peucedani</name>
    <dbReference type="NCBI Taxonomy" id="598626"/>
    <lineage>
        <taxon>Bacteria</taxon>
        <taxon>Bacillati</taxon>
        <taxon>Actinomycetota</taxon>
        <taxon>Actinomycetes</taxon>
        <taxon>Micrococcales</taxon>
        <taxon>Microbacteriaceae</taxon>
        <taxon>Frondihabitans</taxon>
    </lineage>
</organism>
<dbReference type="InterPro" id="IPR035907">
    <property type="entry name" value="Hppk_sf"/>
</dbReference>
<dbReference type="EC" id="2.7.6.3" evidence="3"/>
<dbReference type="RefSeq" id="WP_344795142.1">
    <property type="nucleotide sequence ID" value="NZ_BAABAU010000001.1"/>
</dbReference>
<evidence type="ECO:0000256" key="4">
    <source>
        <dbReference type="ARBA" id="ARBA00022679"/>
    </source>
</evidence>
<keyword evidence="11" id="KW-1185">Reference proteome</keyword>
<dbReference type="Pfam" id="PF01288">
    <property type="entry name" value="HPPK"/>
    <property type="match status" value="1"/>
</dbReference>